<dbReference type="InterPro" id="IPR044159">
    <property type="entry name" value="IQM"/>
</dbReference>
<evidence type="ECO:0008006" key="8">
    <source>
        <dbReference type="Google" id="ProtNLM"/>
    </source>
</evidence>
<protein>
    <recommendedName>
        <fullName evidence="8">Calmodulin</fullName>
    </recommendedName>
</protein>
<evidence type="ECO:0000256" key="5">
    <source>
        <dbReference type="SAM" id="MobiDB-lite"/>
    </source>
</evidence>
<proteinExistence type="predicted"/>
<keyword evidence="3" id="KW-0963">Cytoplasm</keyword>
<feature type="region of interest" description="Disordered" evidence="5">
    <location>
        <begin position="641"/>
        <end position="675"/>
    </location>
</feature>
<dbReference type="PANTHER" id="PTHR31250">
    <property type="entry name" value="IQ DOMAIN-CONTAINING PROTEIN IQM3"/>
    <property type="match status" value="1"/>
</dbReference>
<dbReference type="PANTHER" id="PTHR31250:SF27">
    <property type="entry name" value="IQ DOMAIN-CONTAINING PROTEIN IQM5"/>
    <property type="match status" value="1"/>
</dbReference>
<evidence type="ECO:0000256" key="4">
    <source>
        <dbReference type="ARBA" id="ARBA00023242"/>
    </source>
</evidence>
<evidence type="ECO:0000256" key="3">
    <source>
        <dbReference type="ARBA" id="ARBA00022490"/>
    </source>
</evidence>
<keyword evidence="4" id="KW-0539">Nucleus</keyword>
<feature type="compositionally biased region" description="Polar residues" evidence="5">
    <location>
        <begin position="148"/>
        <end position="166"/>
    </location>
</feature>
<organism evidence="6 7">
    <name type="scientific">Stephanodiscus triporus</name>
    <dbReference type="NCBI Taxonomy" id="2934178"/>
    <lineage>
        <taxon>Eukaryota</taxon>
        <taxon>Sar</taxon>
        <taxon>Stramenopiles</taxon>
        <taxon>Ochrophyta</taxon>
        <taxon>Bacillariophyta</taxon>
        <taxon>Coscinodiscophyceae</taxon>
        <taxon>Thalassiosirophycidae</taxon>
        <taxon>Stephanodiscales</taxon>
        <taxon>Stephanodiscaceae</taxon>
        <taxon>Stephanodiscus</taxon>
    </lineage>
</organism>
<evidence type="ECO:0000313" key="6">
    <source>
        <dbReference type="EMBL" id="KAL3792194.1"/>
    </source>
</evidence>
<sequence>MRDRGAAAPAMNHESSQIHSARSIRQIDADILEQGVEEKWGAAVADFDDEGRRLLASESSASLVDLDDDPAAREFGACIRDGPGMVGPVGESSIDLSPSSATYLGPYPRTARACAMTASSSYDNSSLPAITELASCHVPHQAAAADGSRTQNHSQNLVESSTPPNDLSENFDYFLDTDSPTSPSKPIQEIDHEALLRRISCGRAHNRSESFDRRMNESAQFAEAVGEEPDSLMLQKIVEDDSSSDFDDNEIDEEGANLMLDEDDQVQLMDYEAVMDGILPGEGSVAEEEVGRSTSKIEPTCVSIDVTKMSLEEEESPHQELPLLPATLEVEIACSAPTTPAPSPCIPNAHRRSLTSSAPLNVNWTFTRQFSSGLNLERNKSFPSNEADFVYRGIRANPPEITKKGVARGNYAQMHRKAWLEVSDKRHRYGKNLRMYYKHWEELGHPFHMFFDWLDSKGEATGNPLPSLSEIPRPVLDSDTVLYITDPEITASYALDIVANPADGSATILDQNGNPVSTGKEGWIFVLRDNVFYGSQKVTAPKSLASGGASNGSLSTGEVIPRQRFHHSTFFGGRAVASAGIFLTDEWGLLTQLWPHSGHYRPGEAHMQRVLFFLQELGVDLSTFVVDMQQIFKVTRELSHKGGNTTRRDNGKGDDDKDNDNHTAMKNGKVSNETHAKKAKKIAKVGCLHLLSGQEVALFLAHKALMIEKGVFQQIHKIRRIPKESRDCVHFVLNHVNI</sequence>
<dbReference type="GO" id="GO:0005634">
    <property type="term" value="C:nucleus"/>
    <property type="evidence" value="ECO:0007669"/>
    <property type="project" value="UniProtKB-SubCell"/>
</dbReference>
<dbReference type="AlphaFoldDB" id="A0ABD3PXE9"/>
<accession>A0ABD3PXE9</accession>
<dbReference type="EMBL" id="JALLAZ020000562">
    <property type="protein sequence ID" value="KAL3792194.1"/>
    <property type="molecule type" value="Genomic_DNA"/>
</dbReference>
<dbReference type="Proteomes" id="UP001530315">
    <property type="component" value="Unassembled WGS sequence"/>
</dbReference>
<feature type="compositionally biased region" description="Basic and acidic residues" evidence="5">
    <location>
        <begin position="641"/>
        <end position="663"/>
    </location>
</feature>
<comment type="caution">
    <text evidence="6">The sequence shown here is derived from an EMBL/GenBank/DDBJ whole genome shotgun (WGS) entry which is preliminary data.</text>
</comment>
<dbReference type="GO" id="GO:0005737">
    <property type="term" value="C:cytoplasm"/>
    <property type="evidence" value="ECO:0007669"/>
    <property type="project" value="UniProtKB-SubCell"/>
</dbReference>
<reference evidence="6 7" key="1">
    <citation type="submission" date="2024-10" db="EMBL/GenBank/DDBJ databases">
        <title>Updated reference genomes for cyclostephanoid diatoms.</title>
        <authorList>
            <person name="Roberts W.R."/>
            <person name="Alverson A.J."/>
        </authorList>
    </citation>
    <scope>NUCLEOTIDE SEQUENCE [LARGE SCALE GENOMIC DNA]</scope>
    <source>
        <strain evidence="6 7">AJA276-08</strain>
    </source>
</reference>
<evidence type="ECO:0000313" key="7">
    <source>
        <dbReference type="Proteomes" id="UP001530315"/>
    </source>
</evidence>
<keyword evidence="7" id="KW-1185">Reference proteome</keyword>
<name>A0ABD3PXE9_9STRA</name>
<evidence type="ECO:0000256" key="1">
    <source>
        <dbReference type="ARBA" id="ARBA00004123"/>
    </source>
</evidence>
<feature type="region of interest" description="Disordered" evidence="5">
    <location>
        <begin position="1"/>
        <end position="22"/>
    </location>
</feature>
<comment type="subcellular location">
    <subcellularLocation>
        <location evidence="2">Cytoplasm</location>
    </subcellularLocation>
    <subcellularLocation>
        <location evidence="1">Nucleus</location>
    </subcellularLocation>
</comment>
<evidence type="ECO:0000256" key="2">
    <source>
        <dbReference type="ARBA" id="ARBA00004496"/>
    </source>
</evidence>
<gene>
    <name evidence="6" type="ORF">ACHAW5_004069</name>
</gene>
<feature type="region of interest" description="Disordered" evidence="5">
    <location>
        <begin position="142"/>
        <end position="166"/>
    </location>
</feature>